<dbReference type="SUPFAM" id="SSF48452">
    <property type="entry name" value="TPR-like"/>
    <property type="match status" value="1"/>
</dbReference>
<feature type="signal peptide" evidence="1">
    <location>
        <begin position="1"/>
        <end position="18"/>
    </location>
</feature>
<evidence type="ECO:0000313" key="2">
    <source>
        <dbReference type="EMBL" id="MFD2789324.1"/>
    </source>
</evidence>
<dbReference type="RefSeq" id="WP_251808040.1">
    <property type="nucleotide sequence ID" value="NZ_CP166679.1"/>
</dbReference>
<evidence type="ECO:0000313" key="3">
    <source>
        <dbReference type="Proteomes" id="UP001597532"/>
    </source>
</evidence>
<name>A0ABW5VCB0_9FLAO</name>
<organism evidence="2 3">
    <name type="scientific">Arenibacter antarcticus</name>
    <dbReference type="NCBI Taxonomy" id="2040469"/>
    <lineage>
        <taxon>Bacteria</taxon>
        <taxon>Pseudomonadati</taxon>
        <taxon>Bacteroidota</taxon>
        <taxon>Flavobacteriia</taxon>
        <taxon>Flavobacteriales</taxon>
        <taxon>Flavobacteriaceae</taxon>
        <taxon>Arenibacter</taxon>
    </lineage>
</organism>
<protein>
    <submittedName>
        <fullName evidence="2">SusD/RagB family nutrient-binding outer membrane lipoprotein</fullName>
    </submittedName>
</protein>
<dbReference type="Proteomes" id="UP001597532">
    <property type="component" value="Unassembled WGS sequence"/>
</dbReference>
<dbReference type="Pfam" id="PF12771">
    <property type="entry name" value="SusD-like_2"/>
    <property type="match status" value="1"/>
</dbReference>
<keyword evidence="2" id="KW-0449">Lipoprotein</keyword>
<sequence>MKKIILITFLIGATLACSDDLSDVNTDSKSPTVVGADVLFSNATKSLFDQMVNVSVNRNIFTMVAQYWTRTTYIEEANYNLIKRNINGSHWNILYTEVLKNLTESKLILSTNPNASIPEAQTLNQQAMLEILQVFTWHVLVDTFGDIPYSEALNLNNSTPAYDDDKAIYEDLVIRLNAAITQIEVGAGGFTAGTDYIYDGNASKWKKFGNSLKLRMALRYADFDDAKATKMAKEAIESGVFESEGDNAFMEYEASAPNTNPIWNDLVESGRADYVAANTLVNTMNKLDDPRRDDYFAQNQGEGVYIGGTYGGAGNTHGNSTIYNERFEDPTLEGVLIDYSEVEFLIAEAAARGYISKNAQTHYNKAITSSIIYWGGTEVEANTYIVQPEVQYIPSLWKERIGEQKWIALYNRGFEAWSSWRKLDFPQLPNAVEEDIPVPLRYTYPTTEATLNGDMWKAASSAIGGDEQQTPIFWDVN</sequence>
<keyword evidence="1" id="KW-0732">Signal</keyword>
<dbReference type="EMBL" id="JBHUOK010000021">
    <property type="protein sequence ID" value="MFD2789324.1"/>
    <property type="molecule type" value="Genomic_DNA"/>
</dbReference>
<comment type="caution">
    <text evidence="2">The sequence shown here is derived from an EMBL/GenBank/DDBJ whole genome shotgun (WGS) entry which is preliminary data.</text>
</comment>
<gene>
    <name evidence="2" type="ORF">ACFS1K_06105</name>
</gene>
<reference evidence="3" key="1">
    <citation type="journal article" date="2019" name="Int. J. Syst. Evol. Microbiol.">
        <title>The Global Catalogue of Microorganisms (GCM) 10K type strain sequencing project: providing services to taxonomists for standard genome sequencing and annotation.</title>
        <authorList>
            <consortium name="The Broad Institute Genomics Platform"/>
            <consortium name="The Broad Institute Genome Sequencing Center for Infectious Disease"/>
            <person name="Wu L."/>
            <person name="Ma J."/>
        </authorList>
    </citation>
    <scope>NUCLEOTIDE SEQUENCE [LARGE SCALE GENOMIC DNA]</scope>
    <source>
        <strain evidence="3">KCTC 52924</strain>
    </source>
</reference>
<dbReference type="InterPro" id="IPR011990">
    <property type="entry name" value="TPR-like_helical_dom_sf"/>
</dbReference>
<dbReference type="PROSITE" id="PS51257">
    <property type="entry name" value="PROKAR_LIPOPROTEIN"/>
    <property type="match status" value="1"/>
</dbReference>
<accession>A0ABW5VCB0</accession>
<dbReference type="InterPro" id="IPR041662">
    <property type="entry name" value="SusD-like_2"/>
</dbReference>
<dbReference type="Gene3D" id="1.25.40.390">
    <property type="match status" value="1"/>
</dbReference>
<keyword evidence="3" id="KW-1185">Reference proteome</keyword>
<proteinExistence type="predicted"/>
<feature type="chain" id="PRO_5045458847" evidence="1">
    <location>
        <begin position="19"/>
        <end position="477"/>
    </location>
</feature>
<evidence type="ECO:0000256" key="1">
    <source>
        <dbReference type="SAM" id="SignalP"/>
    </source>
</evidence>